<proteinExistence type="inferred from homology"/>
<organism evidence="11 12">
    <name type="scientific">Candidatus Hakubella thermalkaliphila</name>
    <dbReference type="NCBI Taxonomy" id="2754717"/>
    <lineage>
        <taxon>Bacteria</taxon>
        <taxon>Bacillati</taxon>
        <taxon>Actinomycetota</taxon>
        <taxon>Actinomycetota incertae sedis</taxon>
        <taxon>Candidatus Hakubellales</taxon>
        <taxon>Candidatus Hakubellaceae</taxon>
        <taxon>Candidatus Hakubella</taxon>
    </lineage>
</organism>
<dbReference type="AlphaFoldDB" id="A0A6V8NMY0"/>
<keyword evidence="5" id="KW-0862">Zinc</keyword>
<evidence type="ECO:0000259" key="8">
    <source>
        <dbReference type="Pfam" id="PF01385"/>
    </source>
</evidence>
<evidence type="ECO:0000256" key="1">
    <source>
        <dbReference type="ARBA" id="ARBA00008761"/>
    </source>
</evidence>
<dbReference type="GO" id="GO:0006310">
    <property type="term" value="P:DNA recombination"/>
    <property type="evidence" value="ECO:0007669"/>
    <property type="project" value="UniProtKB-KW"/>
</dbReference>
<keyword evidence="3" id="KW-0815">Transposition</keyword>
<feature type="domain" description="Transposase putative helix-turn-helix" evidence="10">
    <location>
        <begin position="1"/>
        <end position="46"/>
    </location>
</feature>
<dbReference type="EMBL" id="BLRV01000078">
    <property type="protein sequence ID" value="GFP21658.1"/>
    <property type="molecule type" value="Genomic_DNA"/>
</dbReference>
<evidence type="ECO:0000256" key="5">
    <source>
        <dbReference type="ARBA" id="ARBA00022833"/>
    </source>
</evidence>
<dbReference type="InterPro" id="IPR051399">
    <property type="entry name" value="RNA-guided_DNA_endo/Transpos"/>
</dbReference>
<comment type="caution">
    <text evidence="11">The sequence shown here is derived from an EMBL/GenBank/DDBJ whole genome shotgun (WGS) entry which is preliminary data.</text>
</comment>
<evidence type="ECO:0000256" key="3">
    <source>
        <dbReference type="ARBA" id="ARBA00022578"/>
    </source>
</evidence>
<evidence type="ECO:0000259" key="9">
    <source>
        <dbReference type="Pfam" id="PF07282"/>
    </source>
</evidence>
<evidence type="ECO:0000313" key="12">
    <source>
        <dbReference type="Proteomes" id="UP000580051"/>
    </source>
</evidence>
<dbReference type="GO" id="GO:0032196">
    <property type="term" value="P:transposition"/>
    <property type="evidence" value="ECO:0007669"/>
    <property type="project" value="UniProtKB-KW"/>
</dbReference>
<dbReference type="NCBIfam" id="TIGR01766">
    <property type="entry name" value="IS200/IS605 family accessory protein TnpB-like domain"/>
    <property type="match status" value="1"/>
</dbReference>
<keyword evidence="7" id="KW-0233">DNA recombination</keyword>
<feature type="domain" description="Probable transposase IS891/IS1136/IS1341" evidence="8">
    <location>
        <begin position="166"/>
        <end position="279"/>
    </location>
</feature>
<dbReference type="GO" id="GO:0003677">
    <property type="term" value="F:DNA binding"/>
    <property type="evidence" value="ECO:0007669"/>
    <property type="project" value="UniProtKB-KW"/>
</dbReference>
<dbReference type="InterPro" id="IPR001959">
    <property type="entry name" value="Transposase"/>
</dbReference>
<dbReference type="NCBIfam" id="NF040570">
    <property type="entry name" value="guided_TnpB"/>
    <property type="match status" value="1"/>
</dbReference>
<protein>
    <submittedName>
        <fullName evidence="11">Putative transposase</fullName>
    </submittedName>
</protein>
<evidence type="ECO:0000313" key="11">
    <source>
        <dbReference type="EMBL" id="GFP21658.1"/>
    </source>
</evidence>
<dbReference type="PANTHER" id="PTHR30405:SF25">
    <property type="entry name" value="RNA-GUIDED DNA ENDONUCLEASE INSQ-RELATED"/>
    <property type="match status" value="1"/>
</dbReference>
<dbReference type="RefSeq" id="WP_176226767.1">
    <property type="nucleotide sequence ID" value="NZ_BLRV01000078.1"/>
</dbReference>
<dbReference type="Pfam" id="PF12323">
    <property type="entry name" value="HTH_OrfB_IS605"/>
    <property type="match status" value="1"/>
</dbReference>
<keyword evidence="4" id="KW-0479">Metal-binding</keyword>
<comment type="similarity">
    <text evidence="2">In the N-terminal section; belongs to the transposase 2 family.</text>
</comment>
<evidence type="ECO:0000256" key="7">
    <source>
        <dbReference type="ARBA" id="ARBA00023172"/>
    </source>
</evidence>
<dbReference type="GO" id="GO:0046872">
    <property type="term" value="F:metal ion binding"/>
    <property type="evidence" value="ECO:0007669"/>
    <property type="project" value="UniProtKB-KW"/>
</dbReference>
<dbReference type="InterPro" id="IPR021027">
    <property type="entry name" value="Transposase_put_HTH"/>
</dbReference>
<keyword evidence="6" id="KW-0238">DNA-binding</keyword>
<accession>A0A6V8NMY0</accession>
<evidence type="ECO:0000256" key="2">
    <source>
        <dbReference type="ARBA" id="ARBA00011044"/>
    </source>
</evidence>
<dbReference type="Pfam" id="PF07282">
    <property type="entry name" value="Cas12f1-like_TNB"/>
    <property type="match status" value="1"/>
</dbReference>
<reference evidence="11 12" key="1">
    <citation type="journal article" date="2020" name="Front. Microbiol.">
        <title>Single-cell genomics of novel Actinobacteria with the Wood-Ljungdahl pathway discovered in a serpentinizing system.</title>
        <authorList>
            <person name="Merino N."/>
            <person name="Kawai M."/>
            <person name="Boyd E.S."/>
            <person name="Colman D.R."/>
            <person name="McGlynn S.E."/>
            <person name="Nealson K.H."/>
            <person name="Kurokawa K."/>
            <person name="Hongoh Y."/>
        </authorList>
    </citation>
    <scope>NUCLEOTIDE SEQUENCE [LARGE SCALE GENOMIC DNA]</scope>
    <source>
        <strain evidence="11 12">S06</strain>
    </source>
</reference>
<sequence>MIKVFKYRLYPTKKQAGFLVFQLEGHRYLYNQALAQRKELYQQSGKGIGYSLQATALLPKLRKENEQLAFCNYSSLQQTLRRLDKAFKAFFARIKSGEKAGPPRFKSAERFNTISYATLGDGCQIKENRLYLQNVGCIKVKWHRSIKGKVKTLSITRRNGKWYVSFAVECDPEPLPKIGKEVGIDLGLKAFVATSDGQQIEAPKYLRKSEKKLVKAQKRLSRRQKGSSRRRKAGVLLAKKHEEVANQRLDFCHKVAYCLVKAYDGFAVETLKVKAMVQNKYLSKSISDASWGMFLLILKGKAESAGRWYREVPSNGTSQRCSGCGEIVKKSLAVRTHNCPHCGLVLDRDQNAALNILKRAWTGPSALASKFEVSPRSCRL</sequence>
<dbReference type="Pfam" id="PF01385">
    <property type="entry name" value="OrfB_IS605"/>
    <property type="match status" value="1"/>
</dbReference>
<evidence type="ECO:0000256" key="4">
    <source>
        <dbReference type="ARBA" id="ARBA00022723"/>
    </source>
</evidence>
<dbReference type="PANTHER" id="PTHR30405">
    <property type="entry name" value="TRANSPOSASE"/>
    <property type="match status" value="1"/>
</dbReference>
<feature type="domain" description="Cas12f1-like TNB" evidence="9">
    <location>
        <begin position="291"/>
        <end position="356"/>
    </location>
</feature>
<evidence type="ECO:0000259" key="10">
    <source>
        <dbReference type="Pfam" id="PF12323"/>
    </source>
</evidence>
<comment type="similarity">
    <text evidence="1">In the C-terminal section; belongs to the transposase 35 family.</text>
</comment>
<dbReference type="Proteomes" id="UP000580051">
    <property type="component" value="Unassembled WGS sequence"/>
</dbReference>
<dbReference type="InterPro" id="IPR010095">
    <property type="entry name" value="Cas12f1-like_TNB"/>
</dbReference>
<gene>
    <name evidence="11" type="ORF">HKBW3S06_00885</name>
</gene>
<evidence type="ECO:0000256" key="6">
    <source>
        <dbReference type="ARBA" id="ARBA00023125"/>
    </source>
</evidence>
<name>A0A6V8NMY0_9ACTN</name>